<proteinExistence type="inferred from homology"/>
<keyword evidence="5 11" id="KW-0378">Hydrolase</keyword>
<feature type="active site" description="Nucleophile" evidence="9">
    <location>
        <position position="412"/>
    </location>
</feature>
<comment type="similarity">
    <text evidence="3 11">Belongs to the gamma-glutamyltransferase family.</text>
</comment>
<feature type="chain" id="PRO_5035281356" description="Glutathione hydrolase proenzyme" evidence="13">
    <location>
        <begin position="29"/>
        <end position="602"/>
    </location>
</feature>
<feature type="binding site" evidence="10">
    <location>
        <position position="454"/>
    </location>
    <ligand>
        <name>L-glutamate</name>
        <dbReference type="ChEBI" id="CHEBI:29985"/>
    </ligand>
</feature>
<feature type="binding site" evidence="10">
    <location>
        <begin position="478"/>
        <end position="479"/>
    </location>
    <ligand>
        <name>L-glutamate</name>
        <dbReference type="ChEBI" id="CHEBI:29985"/>
    </ligand>
</feature>
<evidence type="ECO:0000313" key="14">
    <source>
        <dbReference type="EMBL" id="GIH03679.1"/>
    </source>
</evidence>
<feature type="binding site" evidence="10">
    <location>
        <position position="500"/>
    </location>
    <ligand>
        <name>L-glutamate</name>
        <dbReference type="ChEBI" id="CHEBI:29985"/>
    </ligand>
</feature>
<keyword evidence="11" id="KW-0317">Glutathione biosynthesis</keyword>
<comment type="pathway">
    <text evidence="11">Sulfur metabolism; glutathione metabolism.</text>
</comment>
<organism evidence="14 15">
    <name type="scientific">Rhizocola hellebori</name>
    <dbReference type="NCBI Taxonomy" id="1392758"/>
    <lineage>
        <taxon>Bacteria</taxon>
        <taxon>Bacillati</taxon>
        <taxon>Actinomycetota</taxon>
        <taxon>Actinomycetes</taxon>
        <taxon>Micromonosporales</taxon>
        <taxon>Micromonosporaceae</taxon>
        <taxon>Rhizocola</taxon>
    </lineage>
</organism>
<dbReference type="PANTHER" id="PTHR43199:SF1">
    <property type="entry name" value="GLUTATHIONE HYDROLASE PROENZYME"/>
    <property type="match status" value="1"/>
</dbReference>
<dbReference type="EC" id="2.3.2.2" evidence="11"/>
<dbReference type="InterPro" id="IPR043137">
    <property type="entry name" value="GGT_ssub_C"/>
</dbReference>
<dbReference type="Gene3D" id="1.10.246.130">
    <property type="match status" value="1"/>
</dbReference>
<dbReference type="RefSeq" id="WP_203907576.1">
    <property type="nucleotide sequence ID" value="NZ_BONY01000008.1"/>
</dbReference>
<comment type="PTM">
    <text evidence="11">Cleaved by autocatalysis into a large and a small subunit.</text>
</comment>
<accession>A0A8J3Q5A1</accession>
<dbReference type="GO" id="GO:0103068">
    <property type="term" value="F:leukotriene C4 gamma-glutamyl transferase activity"/>
    <property type="evidence" value="ECO:0007669"/>
    <property type="project" value="UniProtKB-EC"/>
</dbReference>
<dbReference type="InterPro" id="IPR051792">
    <property type="entry name" value="GGT_bact"/>
</dbReference>
<dbReference type="GO" id="GO:0036374">
    <property type="term" value="F:glutathione hydrolase activity"/>
    <property type="evidence" value="ECO:0007669"/>
    <property type="project" value="UniProtKB-UniRule"/>
</dbReference>
<evidence type="ECO:0000256" key="11">
    <source>
        <dbReference type="RuleBase" id="RU368036"/>
    </source>
</evidence>
<dbReference type="NCBIfam" id="TIGR00066">
    <property type="entry name" value="g_glut_trans"/>
    <property type="match status" value="1"/>
</dbReference>
<dbReference type="Gene3D" id="3.60.20.40">
    <property type="match status" value="1"/>
</dbReference>
<evidence type="ECO:0000256" key="10">
    <source>
        <dbReference type="PIRSR" id="PIRSR600101-2"/>
    </source>
</evidence>
<dbReference type="AlphaFoldDB" id="A0A8J3Q5A1"/>
<comment type="caution">
    <text evidence="14">The sequence shown here is derived from an EMBL/GenBank/DDBJ whole genome shotgun (WGS) entry which is preliminary data.</text>
</comment>
<comment type="catalytic activity">
    <reaction evidence="8 11">
        <text>an N-terminal (5-L-glutamyl)-[peptide] + an alpha-amino acid = 5-L-glutamyl amino acid + an N-terminal L-alpha-aminoacyl-[peptide]</text>
        <dbReference type="Rhea" id="RHEA:23904"/>
        <dbReference type="Rhea" id="RHEA-COMP:9780"/>
        <dbReference type="Rhea" id="RHEA-COMP:9795"/>
        <dbReference type="ChEBI" id="CHEBI:77644"/>
        <dbReference type="ChEBI" id="CHEBI:78597"/>
        <dbReference type="ChEBI" id="CHEBI:78599"/>
        <dbReference type="ChEBI" id="CHEBI:78608"/>
        <dbReference type="EC" id="2.3.2.2"/>
    </reaction>
</comment>
<dbReference type="SUPFAM" id="SSF56235">
    <property type="entry name" value="N-terminal nucleophile aminohydrolases (Ntn hydrolases)"/>
    <property type="match status" value="1"/>
</dbReference>
<keyword evidence="4 11" id="KW-0808">Transferase</keyword>
<dbReference type="UniPathway" id="UPA00204"/>
<gene>
    <name evidence="14" type="primary">ggt</name>
    <name evidence="14" type="ORF">Rhe02_17460</name>
</gene>
<keyword evidence="6 11" id="KW-0865">Zymogen</keyword>
<name>A0A8J3Q5A1_9ACTN</name>
<evidence type="ECO:0000256" key="1">
    <source>
        <dbReference type="ARBA" id="ARBA00001049"/>
    </source>
</evidence>
<dbReference type="GO" id="GO:0006751">
    <property type="term" value="P:glutathione catabolic process"/>
    <property type="evidence" value="ECO:0007669"/>
    <property type="project" value="UniProtKB-UniRule"/>
</dbReference>
<feature type="signal peptide" evidence="13">
    <location>
        <begin position="1"/>
        <end position="28"/>
    </location>
</feature>
<dbReference type="PRINTS" id="PR01210">
    <property type="entry name" value="GGTRANSPTASE"/>
</dbReference>
<sequence>MKVRGWRAVWAGATVLAVGVLPPVPAQADHLFVKEPTAVGFGGAVATVDADATRIGLEVLRRGGNAVDAAVAAAAALGVTEPFSAGIGGGGFFVFYDARRGRVSTIDGREAAPAATSVDVFVDPATGLPYAFQEARVSGLSVGVPGTLATWRAALNRWGSLSLGQALRPAAQLAETGFTVDATFQQQVADNAAAFGQFDSTSALYLPGGQPPAVGSRLRNRDLAATYRLIGRQGPEVFYRGDIASDIVETVQKPPIAANPVGTWPWPIRPGEMTRQDLARYDVRFPEPTHSRYRGLDVYGMATPSSGGQSVGEALNILERFDLSGLSRTQALHHYLEASALTFADRNRYVGDDTPRALLRELLSDGFAAQRACQINPAAALTKPVPPGVPHGSQGACPTAAAGAPSTAGQSTTNLAVADRWGNVVEYTLTIEQSGGNAMVVPGRGFLLNNELTDFSFVPTQGSAPDPNLPAPFKRPRSSIAPTVVLHDGRPFLALGTPGGSTIITTVLQMLVNRIDFGMTLPEALAAARAAQRNTPDVLAEPGFDPQRPGLEALGHEFASTPEIGAATAIEFLASGQLLAAAEPTRRGGGSAATVWPSAPPP</sequence>
<dbReference type="PANTHER" id="PTHR43199">
    <property type="entry name" value="GLUTATHIONE HYDROLASE"/>
    <property type="match status" value="1"/>
</dbReference>
<dbReference type="GO" id="GO:0006750">
    <property type="term" value="P:glutathione biosynthetic process"/>
    <property type="evidence" value="ECO:0007669"/>
    <property type="project" value="UniProtKB-KW"/>
</dbReference>
<dbReference type="EC" id="3.4.19.13" evidence="11"/>
<protein>
    <recommendedName>
        <fullName evidence="11">Glutathione hydrolase proenzyme</fullName>
        <ecNumber evidence="11">2.3.2.2</ecNumber>
        <ecNumber evidence="11">3.4.19.13</ecNumber>
    </recommendedName>
    <component>
        <recommendedName>
            <fullName evidence="11">Glutathione hydrolase large chain</fullName>
        </recommendedName>
    </component>
    <component>
        <recommendedName>
            <fullName evidence="11">Glutathione hydrolase small chain</fullName>
        </recommendedName>
    </component>
</protein>
<evidence type="ECO:0000256" key="12">
    <source>
        <dbReference type="SAM" id="MobiDB-lite"/>
    </source>
</evidence>
<evidence type="ECO:0000256" key="3">
    <source>
        <dbReference type="ARBA" id="ARBA00009381"/>
    </source>
</evidence>
<evidence type="ECO:0000256" key="7">
    <source>
        <dbReference type="ARBA" id="ARBA00023315"/>
    </source>
</evidence>
<dbReference type="InterPro" id="IPR000101">
    <property type="entry name" value="GGT_peptidase"/>
</dbReference>
<evidence type="ECO:0000256" key="6">
    <source>
        <dbReference type="ARBA" id="ARBA00023145"/>
    </source>
</evidence>
<comment type="catalytic activity">
    <reaction evidence="1 11">
        <text>an S-substituted glutathione + H2O = an S-substituted L-cysteinylglycine + L-glutamate</text>
        <dbReference type="Rhea" id="RHEA:59468"/>
        <dbReference type="ChEBI" id="CHEBI:15377"/>
        <dbReference type="ChEBI" id="CHEBI:29985"/>
        <dbReference type="ChEBI" id="CHEBI:90779"/>
        <dbReference type="ChEBI" id="CHEBI:143103"/>
        <dbReference type="EC" id="3.4.19.13"/>
    </reaction>
</comment>
<evidence type="ECO:0000313" key="15">
    <source>
        <dbReference type="Proteomes" id="UP000612899"/>
    </source>
</evidence>
<feature type="region of interest" description="Disordered" evidence="12">
    <location>
        <begin position="583"/>
        <end position="602"/>
    </location>
</feature>
<evidence type="ECO:0000256" key="13">
    <source>
        <dbReference type="SAM" id="SignalP"/>
    </source>
</evidence>
<evidence type="ECO:0000256" key="9">
    <source>
        <dbReference type="PIRSR" id="PIRSR600101-1"/>
    </source>
</evidence>
<reference evidence="14" key="1">
    <citation type="submission" date="2021-01" db="EMBL/GenBank/DDBJ databases">
        <title>Whole genome shotgun sequence of Rhizocola hellebori NBRC 109834.</title>
        <authorList>
            <person name="Komaki H."/>
            <person name="Tamura T."/>
        </authorList>
    </citation>
    <scope>NUCLEOTIDE SEQUENCE</scope>
    <source>
        <strain evidence="14">NBRC 109834</strain>
    </source>
</reference>
<dbReference type="Pfam" id="PF01019">
    <property type="entry name" value="G_glu_transpept"/>
    <property type="match status" value="1"/>
</dbReference>
<feature type="binding site" evidence="10">
    <location>
        <position position="109"/>
    </location>
    <ligand>
        <name>L-glutamate</name>
        <dbReference type="ChEBI" id="CHEBI:29985"/>
    </ligand>
</feature>
<evidence type="ECO:0000256" key="8">
    <source>
        <dbReference type="ARBA" id="ARBA00047417"/>
    </source>
</evidence>
<comment type="catalytic activity">
    <reaction evidence="2 11">
        <text>glutathione + H2O = L-cysteinylglycine + L-glutamate</text>
        <dbReference type="Rhea" id="RHEA:28807"/>
        <dbReference type="ChEBI" id="CHEBI:15377"/>
        <dbReference type="ChEBI" id="CHEBI:29985"/>
        <dbReference type="ChEBI" id="CHEBI:57925"/>
        <dbReference type="ChEBI" id="CHEBI:61694"/>
        <dbReference type="EC" id="3.4.19.13"/>
    </reaction>
</comment>
<dbReference type="InterPro" id="IPR043138">
    <property type="entry name" value="GGT_lsub"/>
</dbReference>
<dbReference type="InterPro" id="IPR029055">
    <property type="entry name" value="Ntn_hydrolases_N"/>
</dbReference>
<evidence type="ECO:0000256" key="2">
    <source>
        <dbReference type="ARBA" id="ARBA00001089"/>
    </source>
</evidence>
<evidence type="ECO:0000256" key="5">
    <source>
        <dbReference type="ARBA" id="ARBA00022801"/>
    </source>
</evidence>
<evidence type="ECO:0000256" key="4">
    <source>
        <dbReference type="ARBA" id="ARBA00022679"/>
    </source>
</evidence>
<keyword evidence="7 11" id="KW-0012">Acyltransferase</keyword>
<comment type="subunit">
    <text evidence="11">This enzyme consists of two polypeptide chains, which are synthesized in precursor form from a single polypeptide.</text>
</comment>
<keyword evidence="13" id="KW-0732">Signal</keyword>
<keyword evidence="15" id="KW-1185">Reference proteome</keyword>
<dbReference type="EMBL" id="BONY01000008">
    <property type="protein sequence ID" value="GIH03679.1"/>
    <property type="molecule type" value="Genomic_DNA"/>
</dbReference>
<dbReference type="Proteomes" id="UP000612899">
    <property type="component" value="Unassembled WGS sequence"/>
</dbReference>